<comment type="similarity">
    <text evidence="2">Belongs to the RED family.</text>
</comment>
<organism evidence="8">
    <name type="scientific">Medioppia subpectinata</name>
    <dbReference type="NCBI Taxonomy" id="1979941"/>
    <lineage>
        <taxon>Eukaryota</taxon>
        <taxon>Metazoa</taxon>
        <taxon>Ecdysozoa</taxon>
        <taxon>Arthropoda</taxon>
        <taxon>Chelicerata</taxon>
        <taxon>Arachnida</taxon>
        <taxon>Acari</taxon>
        <taxon>Acariformes</taxon>
        <taxon>Sarcoptiformes</taxon>
        <taxon>Oribatida</taxon>
        <taxon>Brachypylina</taxon>
        <taxon>Oppioidea</taxon>
        <taxon>Oppiidae</taxon>
        <taxon>Medioppia</taxon>
    </lineage>
</organism>
<dbReference type="OrthoDB" id="6430656at2759"/>
<feature type="compositionally biased region" description="Basic and acidic residues" evidence="5">
    <location>
        <begin position="22"/>
        <end position="31"/>
    </location>
</feature>
<evidence type="ECO:0000256" key="5">
    <source>
        <dbReference type="SAM" id="MobiDB-lite"/>
    </source>
</evidence>
<evidence type="ECO:0000256" key="3">
    <source>
        <dbReference type="ARBA" id="ARBA00022737"/>
    </source>
</evidence>
<feature type="compositionally biased region" description="Basic and acidic residues" evidence="5">
    <location>
        <begin position="382"/>
        <end position="445"/>
    </location>
</feature>
<feature type="compositionally biased region" description="Basic and acidic residues" evidence="5">
    <location>
        <begin position="344"/>
        <end position="359"/>
    </location>
</feature>
<feature type="region of interest" description="Disordered" evidence="5">
    <location>
        <begin position="333"/>
        <end position="445"/>
    </location>
</feature>
<feature type="region of interest" description="Disordered" evidence="5">
    <location>
        <begin position="1"/>
        <end position="149"/>
    </location>
</feature>
<dbReference type="Proteomes" id="UP000759131">
    <property type="component" value="Unassembled WGS sequence"/>
</dbReference>
<feature type="region of interest" description="Disordered" evidence="5">
    <location>
        <begin position="205"/>
        <end position="233"/>
    </location>
</feature>
<dbReference type="GO" id="GO:0005634">
    <property type="term" value="C:nucleus"/>
    <property type="evidence" value="ECO:0007669"/>
    <property type="project" value="UniProtKB-SubCell"/>
</dbReference>
<evidence type="ECO:0000313" key="8">
    <source>
        <dbReference type="EMBL" id="CAD7621838.1"/>
    </source>
</evidence>
<protein>
    <recommendedName>
        <fullName evidence="10">Protein Red</fullName>
    </recommendedName>
</protein>
<gene>
    <name evidence="8" type="ORF">OSB1V03_LOCUS2308</name>
</gene>
<evidence type="ECO:0000256" key="4">
    <source>
        <dbReference type="ARBA" id="ARBA00023242"/>
    </source>
</evidence>
<evidence type="ECO:0000259" key="7">
    <source>
        <dbReference type="Pfam" id="PF07808"/>
    </source>
</evidence>
<dbReference type="Pfam" id="PF07807">
    <property type="entry name" value="RED_C"/>
    <property type="match status" value="1"/>
</dbReference>
<keyword evidence="9" id="KW-1185">Reference proteome</keyword>
<proteinExistence type="inferred from homology"/>
<evidence type="ECO:0000256" key="1">
    <source>
        <dbReference type="ARBA" id="ARBA00004123"/>
    </source>
</evidence>
<dbReference type="Pfam" id="PF07808">
    <property type="entry name" value="RED_N"/>
    <property type="match status" value="1"/>
</dbReference>
<feature type="compositionally biased region" description="Acidic residues" evidence="5">
    <location>
        <begin position="209"/>
        <end position="221"/>
    </location>
</feature>
<evidence type="ECO:0000313" key="9">
    <source>
        <dbReference type="Proteomes" id="UP000759131"/>
    </source>
</evidence>
<feature type="non-terminal residue" evidence="8">
    <location>
        <position position="1"/>
    </location>
</feature>
<feature type="domain" description="Protein RED C-terminal" evidence="6">
    <location>
        <begin position="482"/>
        <end position="589"/>
    </location>
</feature>
<reference evidence="8" key="1">
    <citation type="submission" date="2020-11" db="EMBL/GenBank/DDBJ databases">
        <authorList>
            <person name="Tran Van P."/>
        </authorList>
    </citation>
    <scope>NUCLEOTIDE SEQUENCE</scope>
</reference>
<dbReference type="InterPro" id="IPR039896">
    <property type="entry name" value="Red-like"/>
</dbReference>
<feature type="domain" description="RED-like N-terminal" evidence="7">
    <location>
        <begin position="99"/>
        <end position="342"/>
    </location>
</feature>
<dbReference type="EMBL" id="OC855355">
    <property type="protein sequence ID" value="CAD7621838.1"/>
    <property type="molecule type" value="Genomic_DNA"/>
</dbReference>
<dbReference type="InterPro" id="IPR012916">
    <property type="entry name" value="RED_N"/>
</dbReference>
<dbReference type="EMBL" id="CAJPIZ010000780">
    <property type="protein sequence ID" value="CAG2102268.1"/>
    <property type="molecule type" value="Genomic_DNA"/>
</dbReference>
<name>A0A7R9KF95_9ACAR</name>
<feature type="compositionally biased region" description="Polar residues" evidence="5">
    <location>
        <begin position="32"/>
        <end position="48"/>
    </location>
</feature>
<evidence type="ECO:0000259" key="6">
    <source>
        <dbReference type="Pfam" id="PF07807"/>
    </source>
</evidence>
<keyword evidence="4" id="KW-0539">Nucleus</keyword>
<sequence length="606" mass="67635">MYDKEVEPFSNPLAPPSAQPVGDRRHDHNNRESSSAAMAAPQDTQPLTNADFRKLMMTPRVGGLGGGGQSSMGSASVRESTRGQRPALKSDATDNRKTKKKFYATLKRQEDDTLSELAKRYRDRARERRDGDNPDYTHETSESSVATNAAYRAVAPDVKSGLDAAERRKKVIQESKYLGGDMEHTHLVKGLDYALLHKVKAEITHKETEADEDDDEEEEREANEAKGANKKAVPVDDDVVEEPDDPFAVKSKIAKNIVNIVINRALPERNELFLTGRMAYVVDLEDEFPDSDIPTTVIRSKADCPNIESMTSLSTNDIVINKLTQILSYLRQGGAGRKTKKAKDKIPFIDDNKTKKSDKLTQNANKSTKGDSIYDDIGEYVPDLKKKESRNDRERDKSRDHRDRDHRNRDRDRERDRNRDKRSRNYFEKSGREEQQESRKTETRDAKSIVLAGITGTGAAAAGVQLRTKSTHRLDQEMPESYAECYPGAPENDDAVLDSDDEVDYSKMDLGNKKGVIGRWDFDTAEEYGDYMSHKEALPKAAFQYGVKMADGRKTRRVAGKKDEKIKLDRDLQKINAILARRKGAAGDASGGGSGGDAFGATPAPD</sequence>
<accession>A0A7R9KF95</accession>
<evidence type="ECO:0008006" key="10">
    <source>
        <dbReference type="Google" id="ProtNLM"/>
    </source>
</evidence>
<dbReference type="InterPro" id="IPR012492">
    <property type="entry name" value="RED_C"/>
</dbReference>
<keyword evidence="3" id="KW-0677">Repeat</keyword>
<comment type="subcellular location">
    <subcellularLocation>
        <location evidence="1">Nucleus</location>
    </subcellularLocation>
</comment>
<dbReference type="AlphaFoldDB" id="A0A7R9KF95"/>
<feature type="region of interest" description="Disordered" evidence="5">
    <location>
        <begin position="583"/>
        <end position="606"/>
    </location>
</feature>
<feature type="compositionally biased region" description="Basic and acidic residues" evidence="5">
    <location>
        <begin position="107"/>
        <end position="141"/>
    </location>
</feature>
<dbReference type="PANTHER" id="PTHR12765">
    <property type="entry name" value="RED PROTEIN IK FACTOR CYTOKINE IK"/>
    <property type="match status" value="1"/>
</dbReference>
<evidence type="ECO:0000256" key="2">
    <source>
        <dbReference type="ARBA" id="ARBA00006660"/>
    </source>
</evidence>
<feature type="compositionally biased region" description="Gly residues" evidence="5">
    <location>
        <begin position="589"/>
        <end position="598"/>
    </location>
</feature>